<dbReference type="PANTHER" id="PTHR44943:SF4">
    <property type="entry name" value="TPR REPEAT-CONTAINING PROTEIN MJ0798"/>
    <property type="match status" value="1"/>
</dbReference>
<dbReference type="SMART" id="SM00028">
    <property type="entry name" value="TPR"/>
    <property type="match status" value="3"/>
</dbReference>
<dbReference type="InterPro" id="IPR019734">
    <property type="entry name" value="TPR_rpt"/>
</dbReference>
<sequence>MFKKSTALCILAVATAAIFAACQKQTPQKTSAPSNTASRSAASAVSSSTSSAAASSSASSFPAPESDPLYVKAYGYYAADRYDDAISVCNQALAANPNCFWAYNVKGIATYFANGNSAAASCLNLIDKSTTIDPDYSYGYFNKALIQKGLKDWNDSLANFNKVLALKPGDTWSYYGIATVYADTDQTDQALQYLKLAIDTDPSGVKAQVQDDMNRHFSRLKDDPRFQALVGS</sequence>
<keyword evidence="4" id="KW-0732">Signal</keyword>
<protein>
    <submittedName>
        <fullName evidence="5">Tetratricopeptide TPR_1 repeat-containing protein</fullName>
    </submittedName>
</protein>
<evidence type="ECO:0000256" key="1">
    <source>
        <dbReference type="ARBA" id="ARBA00022737"/>
    </source>
</evidence>
<dbReference type="NCBIfam" id="NF047558">
    <property type="entry name" value="TPR_END_plus"/>
    <property type="match status" value="1"/>
</dbReference>
<feature type="repeat" description="TPR" evidence="3">
    <location>
        <begin position="171"/>
        <end position="204"/>
    </location>
</feature>
<feature type="signal peptide" evidence="4">
    <location>
        <begin position="1"/>
        <end position="20"/>
    </location>
</feature>
<dbReference type="InterPro" id="IPR011990">
    <property type="entry name" value="TPR-like_helical_dom_sf"/>
</dbReference>
<dbReference type="KEGG" id="eha:Ethha_0829"/>
<name>E6U331_ETHHY</name>
<evidence type="ECO:0000256" key="2">
    <source>
        <dbReference type="ARBA" id="ARBA00022803"/>
    </source>
</evidence>
<dbReference type="Proteomes" id="UP000001551">
    <property type="component" value="Chromosome"/>
</dbReference>
<dbReference type="Pfam" id="PF13181">
    <property type="entry name" value="TPR_8"/>
    <property type="match status" value="1"/>
</dbReference>
<keyword evidence="1" id="KW-0677">Repeat</keyword>
<dbReference type="EMBL" id="CP002400">
    <property type="protein sequence ID" value="ADU26398.1"/>
    <property type="molecule type" value="Genomic_DNA"/>
</dbReference>
<keyword evidence="6" id="KW-1185">Reference proteome</keyword>
<dbReference type="HOGENOM" id="CLU_003728_12_0_9"/>
<dbReference type="STRING" id="663278.Ethha_0829"/>
<evidence type="ECO:0000313" key="6">
    <source>
        <dbReference type="Proteomes" id="UP000001551"/>
    </source>
</evidence>
<evidence type="ECO:0000256" key="3">
    <source>
        <dbReference type="PROSITE-ProRule" id="PRU00339"/>
    </source>
</evidence>
<dbReference type="Gene3D" id="1.25.40.10">
    <property type="entry name" value="Tetratricopeptide repeat domain"/>
    <property type="match status" value="1"/>
</dbReference>
<organism evidence="5 6">
    <name type="scientific">Ethanoligenens harbinense (strain DSM 18485 / JCM 12961 / CGMCC 1.5033 / YUAN-3)</name>
    <dbReference type="NCBI Taxonomy" id="663278"/>
    <lineage>
        <taxon>Bacteria</taxon>
        <taxon>Bacillati</taxon>
        <taxon>Bacillota</taxon>
        <taxon>Clostridia</taxon>
        <taxon>Eubacteriales</taxon>
        <taxon>Oscillospiraceae</taxon>
        <taxon>Ethanoligenens</taxon>
    </lineage>
</organism>
<feature type="chain" id="PRO_5038390153" evidence="4">
    <location>
        <begin position="21"/>
        <end position="232"/>
    </location>
</feature>
<proteinExistence type="predicted"/>
<dbReference type="InterPro" id="IPR051685">
    <property type="entry name" value="Ycf3/AcsC/BcsC/TPR_MFPF"/>
</dbReference>
<accession>E6U331</accession>
<dbReference type="PROSITE" id="PS51257">
    <property type="entry name" value="PROKAR_LIPOPROTEIN"/>
    <property type="match status" value="1"/>
</dbReference>
<gene>
    <name evidence="5" type="ordered locus">Ethha_0829</name>
</gene>
<dbReference type="RefSeq" id="WP_013484768.1">
    <property type="nucleotide sequence ID" value="NC_014828.1"/>
</dbReference>
<dbReference type="AlphaFoldDB" id="E6U331"/>
<keyword evidence="2 3" id="KW-0802">TPR repeat</keyword>
<dbReference type="PROSITE" id="PS50005">
    <property type="entry name" value="TPR"/>
    <property type="match status" value="1"/>
</dbReference>
<evidence type="ECO:0000256" key="4">
    <source>
        <dbReference type="SAM" id="SignalP"/>
    </source>
</evidence>
<evidence type="ECO:0000313" key="5">
    <source>
        <dbReference type="EMBL" id="ADU26398.1"/>
    </source>
</evidence>
<dbReference type="PANTHER" id="PTHR44943">
    <property type="entry name" value="CELLULOSE SYNTHASE OPERON PROTEIN C"/>
    <property type="match status" value="1"/>
</dbReference>
<dbReference type="SUPFAM" id="SSF48452">
    <property type="entry name" value="TPR-like"/>
    <property type="match status" value="1"/>
</dbReference>
<reference evidence="5 6" key="1">
    <citation type="submission" date="2010-12" db="EMBL/GenBank/DDBJ databases">
        <title>Complete sequence of Ethanoligenens harbinense YUAN-3.</title>
        <authorList>
            <person name="Lucas S."/>
            <person name="Copeland A."/>
            <person name="Lapidus A."/>
            <person name="Cheng J.-F."/>
            <person name="Bruce D."/>
            <person name="Goodwin L."/>
            <person name="Pitluck S."/>
            <person name="Chertkov O."/>
            <person name="Misra M."/>
            <person name="Detter J.C."/>
            <person name="Han C."/>
            <person name="Tapia R."/>
            <person name="Land M."/>
            <person name="Hauser L."/>
            <person name="Jeffries C."/>
            <person name="Kyrpides N."/>
            <person name="Ivanova N."/>
            <person name="Mikhailova N."/>
            <person name="Wang A."/>
            <person name="Mouttaki H."/>
            <person name="He Z."/>
            <person name="Zhou J."/>
            <person name="Hemme C.L."/>
            <person name="Woyke T."/>
        </authorList>
    </citation>
    <scope>NUCLEOTIDE SEQUENCE [LARGE SCALE GENOMIC DNA]</scope>
    <source>
        <strain evidence="6">DSM 18485 / JCM 12961 / CGMCC 1.5033 / YUAN-3</strain>
    </source>
</reference>
<dbReference type="eggNOG" id="COG0457">
    <property type="taxonomic scope" value="Bacteria"/>
</dbReference>